<dbReference type="GO" id="GO:0030214">
    <property type="term" value="P:hyaluronan catabolic process"/>
    <property type="evidence" value="ECO:0007669"/>
    <property type="project" value="TreeGrafter"/>
</dbReference>
<evidence type="ECO:0000313" key="4">
    <source>
        <dbReference type="EMBL" id="KAF9415700.1"/>
    </source>
</evidence>
<comment type="caution">
    <text evidence="4">The sequence shown here is derived from an EMBL/GenBank/DDBJ whole genome shotgun (WGS) entry which is preliminary data.</text>
</comment>
<proteinExistence type="inferred from homology"/>
<organism evidence="4 5">
    <name type="scientific">Spodoptera exigua</name>
    <name type="common">Beet armyworm</name>
    <name type="synonym">Noctua fulgens</name>
    <dbReference type="NCBI Taxonomy" id="7107"/>
    <lineage>
        <taxon>Eukaryota</taxon>
        <taxon>Metazoa</taxon>
        <taxon>Ecdysozoa</taxon>
        <taxon>Arthropoda</taxon>
        <taxon>Hexapoda</taxon>
        <taxon>Insecta</taxon>
        <taxon>Pterygota</taxon>
        <taxon>Neoptera</taxon>
        <taxon>Endopterygota</taxon>
        <taxon>Lepidoptera</taxon>
        <taxon>Glossata</taxon>
        <taxon>Ditrysia</taxon>
        <taxon>Noctuoidea</taxon>
        <taxon>Noctuidae</taxon>
        <taxon>Amphipyrinae</taxon>
        <taxon>Spodoptera</taxon>
    </lineage>
</organism>
<keyword evidence="2" id="KW-1015">Disulfide bond</keyword>
<sequence>MKVFAKRRFEAAGREFMQATLALSKKMRPRAIWGYYGFPYCFNMASNNMKEACADKVPQENDRISWLWQESTALYPSVYSSSSLTTRQLAALIRGRVKEAARKVRGGAPILPYFWYRYRDSGFLNKTDLYVALNTFYKSNASGFIIWGSSNDVNTVDKCKQLREYVTNILGPAIAKYTKQNMRQGDDPEETLGANFNRNNSTTFDPEFNWIPPENYTQTIEEIVDKELKEEKEIGHKNVTESILVDMILNNIATNCGDGCDSASKDMPTDAKEIKEVDSTTNESQVLVVTEDPFKKNSSVITTTVPTTTEEYIYDYDTNVPGDINVEDVDENVDYSDISTTSKDSTTAKTIEVFITTSANTETSTYSISKKETTQWKEESSTPITSTTDIEGFTLRNELNNAIDLNVEEENSIEYSTATPTTNASTTEFSITTYSTIRPNEEEATIENELNTTKDKTDDTVSDSSTTLAPVSTEQVVVSVV</sequence>
<dbReference type="PANTHER" id="PTHR11769:SF35">
    <property type="entry name" value="HYALURONIDASE"/>
    <property type="match status" value="1"/>
</dbReference>
<dbReference type="Proteomes" id="UP000648187">
    <property type="component" value="Unassembled WGS sequence"/>
</dbReference>
<evidence type="ECO:0000256" key="1">
    <source>
        <dbReference type="ARBA" id="ARBA00008871"/>
    </source>
</evidence>
<dbReference type="EMBL" id="JACKWZ010000104">
    <property type="protein sequence ID" value="KAF9415700.1"/>
    <property type="molecule type" value="Genomic_DNA"/>
</dbReference>
<reference evidence="4" key="1">
    <citation type="submission" date="2020-08" db="EMBL/GenBank/DDBJ databases">
        <title>Spodoptera exigua strain:BAW_Kor-Di-RS1 Genome sequencing and assembly.</title>
        <authorList>
            <person name="Kim J."/>
            <person name="Nam H.Y."/>
            <person name="Kwon M."/>
            <person name="Choi J.H."/>
            <person name="Cho S.R."/>
            <person name="Kim G.-H."/>
        </authorList>
    </citation>
    <scope>NUCLEOTIDE SEQUENCE</scope>
    <source>
        <strain evidence="4">BAW_Kor-Di-RS1</strain>
        <tissue evidence="4">Whole-body</tissue>
    </source>
</reference>
<dbReference type="PANTHER" id="PTHR11769">
    <property type="entry name" value="HYALURONIDASE"/>
    <property type="match status" value="1"/>
</dbReference>
<dbReference type="GO" id="GO:0005975">
    <property type="term" value="P:carbohydrate metabolic process"/>
    <property type="evidence" value="ECO:0007669"/>
    <property type="project" value="InterPro"/>
</dbReference>
<dbReference type="SUPFAM" id="SSF51445">
    <property type="entry name" value="(Trans)glycosidases"/>
    <property type="match status" value="1"/>
</dbReference>
<dbReference type="InterPro" id="IPR018155">
    <property type="entry name" value="Hyaluronidase"/>
</dbReference>
<dbReference type="InterPro" id="IPR017853">
    <property type="entry name" value="GH"/>
</dbReference>
<comment type="similarity">
    <text evidence="1 3">Belongs to the glycosyl hydrolase 56 family.</text>
</comment>
<keyword evidence="3" id="KW-0326">Glycosidase</keyword>
<accession>A0A835L493</accession>
<comment type="catalytic activity">
    <reaction evidence="3">
        <text>Random hydrolysis of (1-&gt;4)-linkages between N-acetyl-beta-D-glucosamine and D-glucuronate residues in hyaluronate.</text>
        <dbReference type="EC" id="3.2.1.35"/>
    </reaction>
</comment>
<keyword evidence="5" id="KW-1185">Reference proteome</keyword>
<evidence type="ECO:0000256" key="2">
    <source>
        <dbReference type="ARBA" id="ARBA00023157"/>
    </source>
</evidence>
<evidence type="ECO:0000256" key="3">
    <source>
        <dbReference type="RuleBase" id="RU610713"/>
    </source>
</evidence>
<dbReference type="GO" id="GO:0004415">
    <property type="term" value="F:hyalurononglucosaminidase activity"/>
    <property type="evidence" value="ECO:0007669"/>
    <property type="project" value="UniProtKB-UniRule"/>
</dbReference>
<gene>
    <name evidence="4" type="ORF">HW555_006734</name>
</gene>
<dbReference type="Pfam" id="PF01630">
    <property type="entry name" value="Glyco_hydro_56"/>
    <property type="match status" value="1"/>
</dbReference>
<dbReference type="AlphaFoldDB" id="A0A835L493"/>
<name>A0A835L493_SPOEX</name>
<dbReference type="PRINTS" id="PR00846">
    <property type="entry name" value="GLHYDRLASE56"/>
</dbReference>
<dbReference type="EC" id="3.2.1.35" evidence="3"/>
<dbReference type="InterPro" id="IPR013785">
    <property type="entry name" value="Aldolase_TIM"/>
</dbReference>
<dbReference type="Gene3D" id="3.20.20.70">
    <property type="entry name" value="Aldolase class I"/>
    <property type="match status" value="1"/>
</dbReference>
<protein>
    <recommendedName>
        <fullName evidence="3">Hyaluronidase</fullName>
        <ecNumber evidence="3">3.2.1.35</ecNumber>
    </recommendedName>
</protein>
<keyword evidence="3" id="KW-0378">Hydrolase</keyword>
<evidence type="ECO:0000313" key="5">
    <source>
        <dbReference type="Proteomes" id="UP000648187"/>
    </source>
</evidence>